<organism evidence="13">
    <name type="scientific">Darwinula stevensoni</name>
    <dbReference type="NCBI Taxonomy" id="69355"/>
    <lineage>
        <taxon>Eukaryota</taxon>
        <taxon>Metazoa</taxon>
        <taxon>Ecdysozoa</taxon>
        <taxon>Arthropoda</taxon>
        <taxon>Crustacea</taxon>
        <taxon>Oligostraca</taxon>
        <taxon>Ostracoda</taxon>
        <taxon>Podocopa</taxon>
        <taxon>Podocopida</taxon>
        <taxon>Darwinulocopina</taxon>
        <taxon>Darwinuloidea</taxon>
        <taxon>Darwinulidae</taxon>
        <taxon>Darwinula</taxon>
    </lineage>
</organism>
<dbReference type="EMBL" id="LR902439">
    <property type="protein sequence ID" value="CAD7250551.1"/>
    <property type="molecule type" value="Genomic_DNA"/>
</dbReference>
<dbReference type="Gene3D" id="1.10.238.10">
    <property type="entry name" value="EF-hand"/>
    <property type="match status" value="1"/>
</dbReference>
<evidence type="ECO:0000259" key="12">
    <source>
        <dbReference type="Pfam" id="PF13499"/>
    </source>
</evidence>
<feature type="compositionally biased region" description="Pro residues" evidence="10">
    <location>
        <begin position="316"/>
        <end position="348"/>
    </location>
</feature>
<evidence type="ECO:0000256" key="2">
    <source>
        <dbReference type="ARBA" id="ARBA00010371"/>
    </source>
</evidence>
<dbReference type="Pfam" id="PF13499">
    <property type="entry name" value="EF-hand_7"/>
    <property type="match status" value="1"/>
</dbReference>
<evidence type="ECO:0000256" key="3">
    <source>
        <dbReference type="ARBA" id="ARBA00022837"/>
    </source>
</evidence>
<evidence type="ECO:0000313" key="14">
    <source>
        <dbReference type="Proteomes" id="UP000677054"/>
    </source>
</evidence>
<keyword evidence="6" id="KW-0560">Oxidoreductase</keyword>
<dbReference type="Proteomes" id="UP000677054">
    <property type="component" value="Unassembled WGS sequence"/>
</dbReference>
<keyword evidence="7" id="KW-0496">Mitochondrion</keyword>
<proteinExistence type="inferred from homology"/>
<dbReference type="SUPFAM" id="SSF47473">
    <property type="entry name" value="EF-hand"/>
    <property type="match status" value="1"/>
</dbReference>
<dbReference type="InterPro" id="IPR018247">
    <property type="entry name" value="EF_Hand_1_Ca_BS"/>
</dbReference>
<evidence type="ECO:0000256" key="10">
    <source>
        <dbReference type="SAM" id="MobiDB-lite"/>
    </source>
</evidence>
<dbReference type="EMBL" id="CAJPEV010002922">
    <property type="protein sequence ID" value="CAG0898436.1"/>
    <property type="molecule type" value="Genomic_DNA"/>
</dbReference>
<evidence type="ECO:0000259" key="11">
    <source>
        <dbReference type="Pfam" id="PF00107"/>
    </source>
</evidence>
<sequence>MASVAQARCIIRCWRIRSFVTKPPCHGRAISRISEIRKTGVRRAFSSSTTSTCQLIYSEYGDPVKVVRKEAISLPTEPQSHEVIVEMLASPVNPADINTIQGDSIIQNGANSSVGQAVIQVAHHLGLKTINIVRDRPGIKSLKDQLYELGADHVVTEEELKSFDVKKNGLKLPLLGFNCVAGKSGSDMLHKMDHSPTLVIYGGMSRQPLLVPVSALIFKKAHILGFWMTKWNRINSDSKERLDMLEHLVDMVRKGSLVPPAHELVHIDMYQAALKNAMPSGGMSGLKQILVFNHISCHQNPRLPPGVAPQHYEHGGPPPHQSMTPPPIQGQPPPPIQGQPPPPPPPQPRGGVPGGHAHDHGHGGRPLDRDHIAQERDHIQHHMDMPVDTSKMTEQELQFHYFKMHDADNNNRLDGCELVKSLVHWHDPRNHDPNSGMPMPEPKIFSDEELANMIDPILKSDDHNRDGFIDYPEFIRAQQAAAAQART</sequence>
<dbReference type="InterPro" id="IPR011032">
    <property type="entry name" value="GroES-like_sf"/>
</dbReference>
<keyword evidence="4" id="KW-0521">NADP</keyword>
<dbReference type="GO" id="GO:0006631">
    <property type="term" value="P:fatty acid metabolic process"/>
    <property type="evidence" value="ECO:0007669"/>
    <property type="project" value="TreeGrafter"/>
</dbReference>
<dbReference type="OrthoDB" id="289247at2759"/>
<dbReference type="GO" id="GO:0005739">
    <property type="term" value="C:mitochondrion"/>
    <property type="evidence" value="ECO:0007669"/>
    <property type="project" value="UniProtKB-SubCell"/>
</dbReference>
<dbReference type="PROSITE" id="PS00018">
    <property type="entry name" value="EF_HAND_1"/>
    <property type="match status" value="2"/>
</dbReference>
<dbReference type="InterPro" id="IPR036291">
    <property type="entry name" value="NAD(P)-bd_dom_sf"/>
</dbReference>
<dbReference type="InterPro" id="IPR051034">
    <property type="entry name" value="Mito_Enoyl-ACP_Reductase"/>
</dbReference>
<dbReference type="GO" id="GO:0016491">
    <property type="term" value="F:oxidoreductase activity"/>
    <property type="evidence" value="ECO:0007669"/>
    <property type="project" value="UniProtKB-KW"/>
</dbReference>
<dbReference type="Pfam" id="PF00107">
    <property type="entry name" value="ADH_zinc_N"/>
    <property type="match status" value="1"/>
</dbReference>
<dbReference type="InterPro" id="IPR013149">
    <property type="entry name" value="ADH-like_C"/>
</dbReference>
<evidence type="ECO:0000256" key="5">
    <source>
        <dbReference type="ARBA" id="ARBA00022946"/>
    </source>
</evidence>
<dbReference type="InterPro" id="IPR011992">
    <property type="entry name" value="EF-hand-dom_pair"/>
</dbReference>
<dbReference type="Gene3D" id="3.40.50.720">
    <property type="entry name" value="NAD(P)-binding Rossmann-like Domain"/>
    <property type="match status" value="1"/>
</dbReference>
<evidence type="ECO:0000256" key="1">
    <source>
        <dbReference type="ARBA" id="ARBA00004173"/>
    </source>
</evidence>
<dbReference type="AlphaFoldDB" id="A0A7R9AAH7"/>
<evidence type="ECO:0000256" key="6">
    <source>
        <dbReference type="ARBA" id="ARBA00023002"/>
    </source>
</evidence>
<dbReference type="PANTHER" id="PTHR43981">
    <property type="entry name" value="ENOYL-[ACYL-CARRIER-PROTEIN] REDUCTASE, MITOCHONDRIAL"/>
    <property type="match status" value="1"/>
</dbReference>
<accession>A0A7R9AAH7</accession>
<evidence type="ECO:0000313" key="13">
    <source>
        <dbReference type="EMBL" id="CAD7250551.1"/>
    </source>
</evidence>
<evidence type="ECO:0000256" key="8">
    <source>
        <dbReference type="ARBA" id="ARBA00041058"/>
    </source>
</evidence>
<feature type="compositionally biased region" description="Basic and acidic residues" evidence="10">
    <location>
        <begin position="356"/>
        <end position="369"/>
    </location>
</feature>
<feature type="domain" description="Alcohol dehydrogenase-like C-terminal" evidence="11">
    <location>
        <begin position="114"/>
        <end position="234"/>
    </location>
</feature>
<dbReference type="GO" id="GO:0005509">
    <property type="term" value="F:calcium ion binding"/>
    <property type="evidence" value="ECO:0007669"/>
    <property type="project" value="InterPro"/>
</dbReference>
<dbReference type="SUPFAM" id="SSF50129">
    <property type="entry name" value="GroES-like"/>
    <property type="match status" value="1"/>
</dbReference>
<keyword evidence="5" id="KW-0809">Transit peptide</keyword>
<keyword evidence="14" id="KW-1185">Reference proteome</keyword>
<comment type="subcellular location">
    <subcellularLocation>
        <location evidence="1">Mitochondrion</location>
    </subcellularLocation>
</comment>
<feature type="domain" description="EF-hand" evidence="12">
    <location>
        <begin position="395"/>
        <end position="477"/>
    </location>
</feature>
<name>A0A7R9AAH7_9CRUS</name>
<dbReference type="Gene3D" id="3.90.180.10">
    <property type="entry name" value="Medium-chain alcohol dehydrogenases, catalytic domain"/>
    <property type="match status" value="2"/>
</dbReference>
<feature type="region of interest" description="Disordered" evidence="10">
    <location>
        <begin position="301"/>
        <end position="369"/>
    </location>
</feature>
<evidence type="ECO:0000256" key="4">
    <source>
        <dbReference type="ARBA" id="ARBA00022857"/>
    </source>
</evidence>
<evidence type="ECO:0000256" key="9">
    <source>
        <dbReference type="ARBA" id="ARBA00042123"/>
    </source>
</evidence>
<protein>
    <recommendedName>
        <fullName evidence="8">Enoyl-[acyl-carrier-protein] reductase, mitochondrial</fullName>
    </recommendedName>
    <alternativeName>
        <fullName evidence="9">2-enoyl thioester reductase</fullName>
    </alternativeName>
</protein>
<reference evidence="13" key="1">
    <citation type="submission" date="2020-11" db="EMBL/GenBank/DDBJ databases">
        <authorList>
            <person name="Tran Van P."/>
        </authorList>
    </citation>
    <scope>NUCLEOTIDE SEQUENCE</scope>
</reference>
<keyword evidence="3" id="KW-0106">Calcium</keyword>
<dbReference type="InterPro" id="IPR002048">
    <property type="entry name" value="EF_hand_dom"/>
</dbReference>
<dbReference type="CDD" id="cd08290">
    <property type="entry name" value="ETR"/>
    <property type="match status" value="1"/>
</dbReference>
<dbReference type="PANTHER" id="PTHR43981:SF2">
    <property type="entry name" value="ENOYL-[ACYL-CARRIER-PROTEIN] REDUCTASE, MITOCHONDRIAL"/>
    <property type="match status" value="1"/>
</dbReference>
<gene>
    <name evidence="13" type="ORF">DSTB1V02_LOCUS10324</name>
</gene>
<dbReference type="SUPFAM" id="SSF51735">
    <property type="entry name" value="NAD(P)-binding Rossmann-fold domains"/>
    <property type="match status" value="1"/>
</dbReference>
<comment type="similarity">
    <text evidence="2">Belongs to the zinc-containing alcohol dehydrogenase family. Quinone oxidoreductase subfamily.</text>
</comment>
<evidence type="ECO:0000256" key="7">
    <source>
        <dbReference type="ARBA" id="ARBA00023128"/>
    </source>
</evidence>